<evidence type="ECO:0000256" key="4">
    <source>
        <dbReference type="ARBA" id="ARBA00023136"/>
    </source>
</evidence>
<name>A0A5K7ZHV2_9BACT</name>
<keyword evidence="4 5" id="KW-0472">Membrane</keyword>
<evidence type="ECO:0000313" key="6">
    <source>
        <dbReference type="EMBL" id="BBO79243.1"/>
    </source>
</evidence>
<dbReference type="RefSeq" id="WP_155307793.1">
    <property type="nucleotide sequence ID" value="NZ_AP021875.1"/>
</dbReference>
<feature type="transmembrane region" description="Helical" evidence="5">
    <location>
        <begin position="72"/>
        <end position="91"/>
    </location>
</feature>
<protein>
    <recommendedName>
        <fullName evidence="5">Probable membrane transporter protein</fullName>
    </recommendedName>
</protein>
<feature type="transmembrane region" description="Helical" evidence="5">
    <location>
        <begin position="175"/>
        <end position="198"/>
    </location>
</feature>
<feature type="transmembrane region" description="Helical" evidence="5">
    <location>
        <begin position="103"/>
        <end position="119"/>
    </location>
</feature>
<evidence type="ECO:0000256" key="3">
    <source>
        <dbReference type="ARBA" id="ARBA00022989"/>
    </source>
</evidence>
<feature type="transmembrane region" description="Helical" evidence="5">
    <location>
        <begin position="233"/>
        <end position="250"/>
    </location>
</feature>
<keyword evidence="2 5" id="KW-0812">Transmembrane</keyword>
<organism evidence="6 7">
    <name type="scientific">Desulfosarcina widdelii</name>
    <dbReference type="NCBI Taxonomy" id="947919"/>
    <lineage>
        <taxon>Bacteria</taxon>
        <taxon>Pseudomonadati</taxon>
        <taxon>Thermodesulfobacteriota</taxon>
        <taxon>Desulfobacteria</taxon>
        <taxon>Desulfobacterales</taxon>
        <taxon>Desulfosarcinaceae</taxon>
        <taxon>Desulfosarcina</taxon>
    </lineage>
</organism>
<dbReference type="EMBL" id="AP021875">
    <property type="protein sequence ID" value="BBO79243.1"/>
    <property type="molecule type" value="Genomic_DNA"/>
</dbReference>
<evidence type="ECO:0000313" key="7">
    <source>
        <dbReference type="Proteomes" id="UP000427769"/>
    </source>
</evidence>
<dbReference type="GO" id="GO:0005886">
    <property type="term" value="C:plasma membrane"/>
    <property type="evidence" value="ECO:0007669"/>
    <property type="project" value="UniProtKB-SubCell"/>
</dbReference>
<dbReference type="OrthoDB" id="5413947at2"/>
<dbReference type="InterPro" id="IPR051598">
    <property type="entry name" value="TSUP/Inactive_protease-like"/>
</dbReference>
<sequence length="253" mass="27100">MNAMNVLAFPAGVIIASLASAVGIGGGILWMPFFILILKLSPETAVVTSLLVQTAGMGSGSVAFVRKKTADLHLSAFLLLLTLPGLGLGALMTRLLSAANLELALGIMTLTTAFLFVSANQKYSEKGRDRVPLKGLRRYGWVVSVMSLASGMLSVSVGEWMVPLMRNRMKLRMRVAVATSIVTVFGTCIAGSLFHLMLGASVDPAILTWAAPGVIVGGQIGPRFTERIDERMLKEVFIFLLTLIGIHLIYNSY</sequence>
<dbReference type="Proteomes" id="UP000427769">
    <property type="component" value="Chromosome"/>
</dbReference>
<feature type="transmembrane region" description="Helical" evidence="5">
    <location>
        <begin position="45"/>
        <end position="66"/>
    </location>
</feature>
<evidence type="ECO:0000256" key="1">
    <source>
        <dbReference type="ARBA" id="ARBA00004141"/>
    </source>
</evidence>
<keyword evidence="3 5" id="KW-1133">Transmembrane helix</keyword>
<dbReference type="Pfam" id="PF01925">
    <property type="entry name" value="TauE"/>
    <property type="match status" value="1"/>
</dbReference>
<evidence type="ECO:0000256" key="5">
    <source>
        <dbReference type="RuleBase" id="RU363041"/>
    </source>
</evidence>
<proteinExistence type="inferred from homology"/>
<keyword evidence="7" id="KW-1185">Reference proteome</keyword>
<dbReference type="AlphaFoldDB" id="A0A5K7ZHV2"/>
<dbReference type="PANTHER" id="PTHR43701:SF2">
    <property type="entry name" value="MEMBRANE TRANSPORTER PROTEIN YJNA-RELATED"/>
    <property type="match status" value="1"/>
</dbReference>
<feature type="transmembrane region" description="Helical" evidence="5">
    <location>
        <begin position="139"/>
        <end position="163"/>
    </location>
</feature>
<accession>A0A5K7ZHV2</accession>
<dbReference type="InterPro" id="IPR002781">
    <property type="entry name" value="TM_pro_TauE-like"/>
</dbReference>
<gene>
    <name evidence="6" type="primary">yunE</name>
    <name evidence="6" type="ORF">DSCW_66600</name>
</gene>
<comment type="subcellular location">
    <subcellularLocation>
        <location evidence="5">Cell membrane</location>
        <topology evidence="5">Multi-pass membrane protein</topology>
    </subcellularLocation>
    <subcellularLocation>
        <location evidence="1">Membrane</location>
        <topology evidence="1">Multi-pass membrane protein</topology>
    </subcellularLocation>
</comment>
<comment type="similarity">
    <text evidence="5">Belongs to the 4-toluene sulfonate uptake permease (TSUP) (TC 2.A.102) family.</text>
</comment>
<evidence type="ECO:0000256" key="2">
    <source>
        <dbReference type="ARBA" id="ARBA00022692"/>
    </source>
</evidence>
<reference evidence="6 7" key="1">
    <citation type="submission" date="2019-11" db="EMBL/GenBank/DDBJ databases">
        <title>Comparative genomics of hydrocarbon-degrading Desulfosarcina strains.</title>
        <authorList>
            <person name="Watanabe M."/>
            <person name="Kojima H."/>
            <person name="Fukui M."/>
        </authorList>
    </citation>
    <scope>NUCLEOTIDE SEQUENCE [LARGE SCALE GENOMIC DNA]</scope>
    <source>
        <strain evidence="6 7">PP31</strain>
    </source>
</reference>
<dbReference type="KEGG" id="dwd:DSCW_66600"/>
<dbReference type="PANTHER" id="PTHR43701">
    <property type="entry name" value="MEMBRANE TRANSPORTER PROTEIN MJ0441-RELATED"/>
    <property type="match status" value="1"/>
</dbReference>
<feature type="transmembrane region" description="Helical" evidence="5">
    <location>
        <begin position="12"/>
        <end position="38"/>
    </location>
</feature>
<keyword evidence="5" id="KW-1003">Cell membrane</keyword>